<keyword evidence="9 14" id="KW-0472">Membrane</keyword>
<dbReference type="InterPro" id="IPR017981">
    <property type="entry name" value="GPCR_2-like_7TM"/>
</dbReference>
<comment type="similarity">
    <text evidence="3">Belongs to the G-protein coupled receptor 2 family. Adhesion G-protein coupled receptor (ADGR) subfamily.</text>
</comment>
<dbReference type="PANTHER" id="PTHR10075">
    <property type="entry name" value="BASIGIN RELATED"/>
    <property type="match status" value="1"/>
</dbReference>
<dbReference type="RefSeq" id="XP_065667068.1">
    <property type="nucleotide sequence ID" value="XM_065810996.1"/>
</dbReference>
<keyword evidence="10 12" id="KW-1015">Disulfide bond</keyword>
<dbReference type="InterPro" id="IPR012314">
    <property type="entry name" value="Pept_M12B_GON-ADAMTSs"/>
</dbReference>
<dbReference type="PROSITE" id="PS50022">
    <property type="entry name" value="FA58C_3"/>
    <property type="match status" value="1"/>
</dbReference>
<dbReference type="Pfam" id="PF08685">
    <property type="entry name" value="GON"/>
    <property type="match status" value="1"/>
</dbReference>
<dbReference type="InterPro" id="IPR057244">
    <property type="entry name" value="GAIN_B"/>
</dbReference>
<dbReference type="GeneID" id="100201272"/>
<gene>
    <name evidence="22 23" type="primary">LOC100201272</name>
</gene>
<name>A0ABM4CYM3_HYDVU</name>
<feature type="domain" description="F5/8 type C" evidence="16">
    <location>
        <begin position="340"/>
        <end position="489"/>
    </location>
</feature>
<dbReference type="Gene3D" id="2.60.120.260">
    <property type="entry name" value="Galactose-binding domain-like"/>
    <property type="match status" value="1"/>
</dbReference>
<feature type="transmembrane region" description="Helical" evidence="14">
    <location>
        <begin position="1842"/>
        <end position="1863"/>
    </location>
</feature>
<feature type="signal peptide" evidence="15">
    <location>
        <begin position="1"/>
        <end position="25"/>
    </location>
</feature>
<dbReference type="PROSITE" id="PS50261">
    <property type="entry name" value="G_PROTEIN_RECEP_F2_4"/>
    <property type="match status" value="1"/>
</dbReference>
<feature type="domain" description="Sushi" evidence="20">
    <location>
        <begin position="1183"/>
        <end position="1241"/>
    </location>
</feature>
<dbReference type="PROSITE" id="PS01285">
    <property type="entry name" value="FA58C_1"/>
    <property type="match status" value="1"/>
</dbReference>
<keyword evidence="5 14" id="KW-0812">Transmembrane</keyword>
<dbReference type="InterPro" id="IPR013783">
    <property type="entry name" value="Ig-like_fold"/>
</dbReference>
<feature type="transmembrane region" description="Helical" evidence="14">
    <location>
        <begin position="1613"/>
        <end position="1637"/>
    </location>
</feature>
<evidence type="ECO:0000256" key="1">
    <source>
        <dbReference type="ARBA" id="ARBA00004141"/>
    </source>
</evidence>
<dbReference type="PROSITE" id="PS50923">
    <property type="entry name" value="SUSHI"/>
    <property type="match status" value="1"/>
</dbReference>
<accession>A0ABM4CYM3</accession>
<dbReference type="Gene3D" id="2.60.40.10">
    <property type="entry name" value="Immunoglobulins"/>
    <property type="match status" value="6"/>
</dbReference>
<evidence type="ECO:0000256" key="12">
    <source>
        <dbReference type="PROSITE-ProRule" id="PRU00302"/>
    </source>
</evidence>
<evidence type="ECO:0000256" key="10">
    <source>
        <dbReference type="ARBA" id="ARBA00023157"/>
    </source>
</evidence>
<feature type="domain" description="Ig-like" evidence="19">
    <location>
        <begin position="890"/>
        <end position="997"/>
    </location>
</feature>
<dbReference type="InterPro" id="IPR032675">
    <property type="entry name" value="LRR_dom_sf"/>
</dbReference>
<dbReference type="Pfam" id="PF01825">
    <property type="entry name" value="GPS"/>
    <property type="match status" value="1"/>
</dbReference>
<dbReference type="InterPro" id="IPR000436">
    <property type="entry name" value="Sushi_SCR_CCP_dom"/>
</dbReference>
<evidence type="ECO:0000259" key="16">
    <source>
        <dbReference type="PROSITE" id="PS50022"/>
    </source>
</evidence>
<dbReference type="SUPFAM" id="SSF52058">
    <property type="entry name" value="L domain-like"/>
    <property type="match status" value="1"/>
</dbReference>
<protein>
    <submittedName>
        <fullName evidence="22 23">Uncharacterized protein LOC100201272 isoform X3</fullName>
    </submittedName>
</protein>
<dbReference type="Pfam" id="PF13855">
    <property type="entry name" value="LRR_8"/>
    <property type="match status" value="1"/>
</dbReference>
<keyword evidence="12" id="KW-0768">Sushi</keyword>
<evidence type="ECO:0000256" key="9">
    <source>
        <dbReference type="ARBA" id="ARBA00023136"/>
    </source>
</evidence>
<organism evidence="21 22">
    <name type="scientific">Hydra vulgaris</name>
    <name type="common">Hydra</name>
    <name type="synonym">Hydra attenuata</name>
    <dbReference type="NCBI Taxonomy" id="6087"/>
    <lineage>
        <taxon>Eukaryota</taxon>
        <taxon>Metazoa</taxon>
        <taxon>Cnidaria</taxon>
        <taxon>Hydrozoa</taxon>
        <taxon>Hydroidolina</taxon>
        <taxon>Anthoathecata</taxon>
        <taxon>Aplanulata</taxon>
        <taxon>Hydridae</taxon>
        <taxon>Hydra</taxon>
    </lineage>
</organism>
<feature type="chain" id="PRO_5045025994" evidence="15">
    <location>
        <begin position="26"/>
        <end position="2210"/>
    </location>
</feature>
<evidence type="ECO:0000313" key="22">
    <source>
        <dbReference type="RefSeq" id="XP_065667068.1"/>
    </source>
</evidence>
<dbReference type="CDD" id="cd00033">
    <property type="entry name" value="CCP"/>
    <property type="match status" value="1"/>
</dbReference>
<dbReference type="SUPFAM" id="SSF48726">
    <property type="entry name" value="Immunoglobulin"/>
    <property type="match status" value="6"/>
</dbReference>
<feature type="transmembrane region" description="Helical" evidence="14">
    <location>
        <begin position="1680"/>
        <end position="1705"/>
    </location>
</feature>
<evidence type="ECO:0000256" key="8">
    <source>
        <dbReference type="ARBA" id="ARBA00022989"/>
    </source>
</evidence>
<evidence type="ECO:0000256" key="5">
    <source>
        <dbReference type="ARBA" id="ARBA00022692"/>
    </source>
</evidence>
<dbReference type="CDD" id="cd00057">
    <property type="entry name" value="FA58C"/>
    <property type="match status" value="1"/>
</dbReference>
<dbReference type="InterPro" id="IPR000421">
    <property type="entry name" value="FA58C"/>
</dbReference>
<evidence type="ECO:0000259" key="19">
    <source>
        <dbReference type="PROSITE" id="PS50835"/>
    </source>
</evidence>
<dbReference type="InterPro" id="IPR007110">
    <property type="entry name" value="Ig-like_dom"/>
</dbReference>
<feature type="domain" description="GAIN-B" evidence="17">
    <location>
        <begin position="1454"/>
        <end position="1603"/>
    </location>
</feature>
<feature type="transmembrane region" description="Helical" evidence="14">
    <location>
        <begin position="1768"/>
        <end position="1794"/>
    </location>
</feature>
<dbReference type="InterPro" id="IPR000203">
    <property type="entry name" value="GPS"/>
</dbReference>
<dbReference type="Pfam" id="PF13927">
    <property type="entry name" value="Ig_3"/>
    <property type="match status" value="3"/>
</dbReference>
<evidence type="ECO:0000256" key="7">
    <source>
        <dbReference type="ARBA" id="ARBA00022729"/>
    </source>
</evidence>
<dbReference type="Gene3D" id="1.20.1070.10">
    <property type="entry name" value="Rhodopsin 7-helix transmembrane proteins"/>
    <property type="match status" value="1"/>
</dbReference>
<dbReference type="InterPro" id="IPR003599">
    <property type="entry name" value="Ig_sub"/>
</dbReference>
<feature type="domain" description="Ig-like" evidence="19">
    <location>
        <begin position="1098"/>
        <end position="1182"/>
    </location>
</feature>
<dbReference type="Gene3D" id="2.10.70.10">
    <property type="entry name" value="Complement Module, domain 1"/>
    <property type="match status" value="1"/>
</dbReference>
<dbReference type="SMART" id="SM00409">
    <property type="entry name" value="IG"/>
    <property type="match status" value="6"/>
</dbReference>
<feature type="region of interest" description="Disordered" evidence="13">
    <location>
        <begin position="2188"/>
        <end position="2210"/>
    </location>
</feature>
<dbReference type="Pfam" id="PF00754">
    <property type="entry name" value="F5_F8_type_C"/>
    <property type="match status" value="1"/>
</dbReference>
<dbReference type="Pfam" id="PF00084">
    <property type="entry name" value="Sushi"/>
    <property type="match status" value="1"/>
</dbReference>
<evidence type="ECO:0000256" key="2">
    <source>
        <dbReference type="ARBA" id="ARBA00004236"/>
    </source>
</evidence>
<feature type="transmembrane region" description="Helical" evidence="14">
    <location>
        <begin position="1649"/>
        <end position="1674"/>
    </location>
</feature>
<dbReference type="SMART" id="SM00231">
    <property type="entry name" value="FA58C"/>
    <property type="match status" value="1"/>
</dbReference>
<dbReference type="SUPFAM" id="SSF49785">
    <property type="entry name" value="Galactose-binding domain-like"/>
    <property type="match status" value="1"/>
</dbReference>
<dbReference type="Gene3D" id="3.80.10.10">
    <property type="entry name" value="Ribonuclease Inhibitor"/>
    <property type="match status" value="1"/>
</dbReference>
<dbReference type="PANTHER" id="PTHR10075:SF14">
    <property type="entry name" value="CELL ADHESION MOLECULE DSCAM2-RELATED"/>
    <property type="match status" value="1"/>
</dbReference>
<dbReference type="InterPro" id="IPR003598">
    <property type="entry name" value="Ig_sub2"/>
</dbReference>
<evidence type="ECO:0000259" key="20">
    <source>
        <dbReference type="PROSITE" id="PS50923"/>
    </source>
</evidence>
<evidence type="ECO:0000256" key="14">
    <source>
        <dbReference type="SAM" id="Phobius"/>
    </source>
</evidence>
<sequence>MYFITFLILVSLLYVSLLDINECQSKWVSTIDGGYIYRVDCSNLGFKNVPENISPLTSELLLSGNSISYIDDKAFFNLTPLRTLDLRGNDITKLEETVFTNNQGLKKLRLSGNKLHCDWSIWWLVSFLKKNLEFFDGQCFTPILLRGRNIESLTLKDLEIDCLSVSKLRNAVLDGDYPMTVFRKDKSTTEVVVYCHKMNSTEPKEYLTLPSGEKQNYVEVSKQCDSVTDQGLKEMIEHLTALHSNFTRVRLFLNNLTLSTTDTTFSTNPSFFFGQPSICADKQCLSGRSFSDLRGTPFYFKSSKQIIMLNECNTQCGKCDIKTFLELDFIDSDRQPFLACTRPIGMQSNKILNEHITASSNAGQSFSPYYARLNSPNGWCSGSNDVLSYLQIDLVKLTVVTGISTQGHPDRSNWITSYKLFYSKDDEEYQVYKEFGEDKILEGNINSNSVVTHWFLPTIQARFVRVNPSTWNDDMSEHKLCMRVELYGCLNVFSSYLIQNTDKQCIYSDIIGNKEEHLLKMNSNCAGDRYMFTFSNDKVQHTKSGLCLSINSESTFILTSNCATTNLMFQTVESHDMFLIKDLNGNCAKIFGNVQNRFLNAIWLKCESGGFSRLRLTNNGTSAISPRFNEVSVMLNIKMFTDVKLTCEAYSDPISIYRWRNIQPNTNVVKHDLMSTTRISFFEFENITWEDGGLYVCEAWNFEGFATKTFDVFVQPIQWFHTKPSSQRVLYGNSMYFDCISQGYPEPKVSWFLMNEDTSSAVVSDDRINIFQNGTLFIKSVSIVDEGNYTCKSSSPRLEATVFATLDVYATQSFIKVPESQKALYSHNVFFECVSEGQPKPLVSWYYKLNGKTNEIKNSYKYFISDQNSLTVRNLTYDDKGEYICVSKSPRLIRNVSAELDVYVTQEFLVKPTDANILYGSDHILDCNVTGVPMPHHLWVFNSMFDINQGTIISNENNQVFPNGSLVIKNVTRKDSGNYYCVAYSPGMSTNVSSKVNVIVTQKFTYVPTSQISLHGHSVLFDCQSEGIPPPLTSWYFHSLNSNKPEQIVLNDHYNVLQNNSLLVLNAQDADEGNFICVSTSPGLITNVSAELYIYSVPKITLSAVKSDILVGQSIEIICNAIGDPTPIIQWYKLFGNTEEIPISNKERLIFLKSKKEDAGTYICEAKNVVGIDRGIFELQIQAACSLDMIENENYIIEKHVFVENEVAFIKCKDGFKINGSSHLSCLESGSWNETIPLCDDINECEGEKLYNDDNSINKNAICDVNAQCVNNFGSYQCQCNEGLFMVNLKCEHEKIVTNDKVITTPAPQSFFWLDNLMAKYKNSIIDEVSYLQALRKNFGIISKLPYYNWRLDAVSRLIESLHLAVQLSNEVIFNENQKDKSVNCIQIFAASVSSVLTLDLKTEWAEINKQKNGSILLMKYTEEYILNKVRPIQKNQLTDLYGITFENLDINIQPVTTYYKDKAFKLSMIKDSVGVYVKVPNTNYPVIESSISVAIIYKYLDKLLPKVKVENVLSPMIGSQVFSFSFSHLSKALVEPLEIRFKLNQVVGNGIQCSYWDFQRPYSGGWASDNCKASNASSKLEIICECLHLTNFAVIVPQALPYSENRVVNLKFTLTAAIGVLCLLLLAFLICVSHICCSSYWKSSRQTIICNLNLVLILSIVAFSGGIIMSYLQLVPQALNSYFCFSLLGTMQIMGVGFFGWIFAESIQLYFSTRIAIDKGGRHLILFYFCGWGIPIVLLTISVVLVYFNKFNLQLRCTLHRFSFELIGIAVGMPSLILILATLVMHLVIYVSIRRNKELLNPFVVIHTRRALHFSKVLLLIHVLLLGGVTMFLHFNSNTLYHHIFGIIAIIEGIYLVIYHGFFDRKKAGIKSPKLRTSHSAKDTVVTTVSGNHGSTLETLASSPLEQRKSLLKPLSKNLPSSDSAQGLSHATRTIESSSEQLEWDNSFADMYGVQSVGQSNEMKPLLNTQVSHDIPEIIYEENLARLSHSTFDSNIKYESFNRNANSLPRRKHRNLEIDEYSNDGSYKNKKPLQHINSRASSIVSIEKHSSGAANQVIPVYFPVAPPHYEMTMKNDEESSDAFPDSTDNSCRDSPDASCRESFVIDSNRMSTISSELTNILFELQAFNTKPNNVKSSVSLRDTIDTNLDKSSTFRPQGQKTKTMIEKDQNITKQLQTDNNRIRGVRGRTRAEADPSDGYHAISDNYGSL</sequence>
<keyword evidence="4" id="KW-1003">Cell membrane</keyword>
<evidence type="ECO:0000256" key="4">
    <source>
        <dbReference type="ARBA" id="ARBA00022475"/>
    </source>
</evidence>
<evidence type="ECO:0000256" key="13">
    <source>
        <dbReference type="SAM" id="MobiDB-lite"/>
    </source>
</evidence>
<reference evidence="22 23" key="1">
    <citation type="submission" date="2025-05" db="UniProtKB">
        <authorList>
            <consortium name="RefSeq"/>
        </authorList>
    </citation>
    <scope>IDENTIFICATION</scope>
</reference>
<dbReference type="Gene3D" id="2.60.220.50">
    <property type="match status" value="1"/>
</dbReference>
<evidence type="ECO:0000256" key="3">
    <source>
        <dbReference type="ARBA" id="ARBA00007343"/>
    </source>
</evidence>
<dbReference type="InterPro" id="IPR013098">
    <property type="entry name" value="Ig_I-set"/>
</dbReference>
<feature type="transmembrane region" description="Helical" evidence="14">
    <location>
        <begin position="1815"/>
        <end position="1836"/>
    </location>
</feature>
<dbReference type="SMART" id="SM00303">
    <property type="entry name" value="GPS"/>
    <property type="match status" value="1"/>
</dbReference>
<feature type="domain" description="Ig-like" evidence="19">
    <location>
        <begin position="812"/>
        <end position="885"/>
    </location>
</feature>
<feature type="domain" description="Ig-like" evidence="19">
    <location>
        <begin position="716"/>
        <end position="803"/>
    </location>
</feature>
<dbReference type="Pfam" id="PF07679">
    <property type="entry name" value="I-set"/>
    <property type="match status" value="2"/>
</dbReference>
<dbReference type="InterPro" id="IPR001611">
    <property type="entry name" value="Leu-rich_rpt"/>
</dbReference>
<keyword evidence="8 14" id="KW-1133">Transmembrane helix</keyword>
<dbReference type="PROSITE" id="PS50221">
    <property type="entry name" value="GAIN_B"/>
    <property type="match status" value="1"/>
</dbReference>
<dbReference type="InterPro" id="IPR036179">
    <property type="entry name" value="Ig-like_dom_sf"/>
</dbReference>
<dbReference type="SUPFAM" id="SSF57535">
    <property type="entry name" value="Complement control module/SCR domain"/>
    <property type="match status" value="1"/>
</dbReference>
<proteinExistence type="inferred from homology"/>
<comment type="subcellular location">
    <subcellularLocation>
        <location evidence="2">Cell membrane</location>
    </subcellularLocation>
    <subcellularLocation>
        <location evidence="1">Membrane</location>
        <topology evidence="1">Multi-pass membrane protein</topology>
    </subcellularLocation>
</comment>
<feature type="domain" description="G-protein coupled receptors family 2 profile 2" evidence="18">
    <location>
        <begin position="1609"/>
        <end position="1865"/>
    </location>
</feature>
<evidence type="ECO:0000259" key="17">
    <source>
        <dbReference type="PROSITE" id="PS50221"/>
    </source>
</evidence>
<dbReference type="InterPro" id="IPR000832">
    <property type="entry name" value="GPCR_2_secretin-like"/>
</dbReference>
<keyword evidence="6" id="KW-0479">Metal-binding</keyword>
<evidence type="ECO:0000259" key="18">
    <source>
        <dbReference type="PROSITE" id="PS50261"/>
    </source>
</evidence>
<keyword evidence="21" id="KW-1185">Reference proteome</keyword>
<feature type="domain" description="Ig-like" evidence="19">
    <location>
        <begin position="1002"/>
        <end position="1093"/>
    </location>
</feature>
<feature type="region of interest" description="Disordered" evidence="13">
    <location>
        <begin position="2077"/>
        <end position="2097"/>
    </location>
</feature>
<dbReference type="PROSITE" id="PS51450">
    <property type="entry name" value="LRR"/>
    <property type="match status" value="1"/>
</dbReference>
<feature type="transmembrane region" description="Helical" evidence="14">
    <location>
        <begin position="1726"/>
        <end position="1748"/>
    </location>
</feature>
<evidence type="ECO:0000256" key="15">
    <source>
        <dbReference type="SAM" id="SignalP"/>
    </source>
</evidence>
<dbReference type="SMART" id="SM00179">
    <property type="entry name" value="EGF_CA"/>
    <property type="match status" value="1"/>
</dbReference>
<evidence type="ECO:0000313" key="21">
    <source>
        <dbReference type="Proteomes" id="UP001652625"/>
    </source>
</evidence>
<dbReference type="InterPro" id="IPR035976">
    <property type="entry name" value="Sushi/SCR/CCP_sf"/>
</dbReference>
<dbReference type="InterPro" id="IPR001881">
    <property type="entry name" value="EGF-like_Ca-bd_dom"/>
</dbReference>
<evidence type="ECO:0000256" key="11">
    <source>
        <dbReference type="ARBA" id="ARBA00023319"/>
    </source>
</evidence>
<dbReference type="SMART" id="SM00032">
    <property type="entry name" value="CCP"/>
    <property type="match status" value="1"/>
</dbReference>
<keyword evidence="7 15" id="KW-0732">Signal</keyword>
<dbReference type="Gene3D" id="2.10.25.10">
    <property type="entry name" value="Laminin"/>
    <property type="match status" value="1"/>
</dbReference>
<dbReference type="Proteomes" id="UP001652625">
    <property type="component" value="Chromosome 11"/>
</dbReference>
<comment type="caution">
    <text evidence="12">Lacks conserved residue(s) required for the propagation of feature annotation.</text>
</comment>
<feature type="disulfide bond" evidence="12">
    <location>
        <begin position="1212"/>
        <end position="1239"/>
    </location>
</feature>
<evidence type="ECO:0000256" key="6">
    <source>
        <dbReference type="ARBA" id="ARBA00022723"/>
    </source>
</evidence>
<keyword evidence="11" id="KW-0393">Immunoglobulin domain</keyword>
<feature type="domain" description="Ig-like" evidence="19">
    <location>
        <begin position="626"/>
        <end position="713"/>
    </location>
</feature>
<dbReference type="InterPro" id="IPR046338">
    <property type="entry name" value="GAIN_dom_sf"/>
</dbReference>
<dbReference type="InterPro" id="IPR008979">
    <property type="entry name" value="Galactose-bd-like_sf"/>
</dbReference>
<dbReference type="Pfam" id="PF00002">
    <property type="entry name" value="7tm_2"/>
    <property type="match status" value="1"/>
</dbReference>
<dbReference type="SMART" id="SM00408">
    <property type="entry name" value="IGc2"/>
    <property type="match status" value="6"/>
</dbReference>
<evidence type="ECO:0000313" key="23">
    <source>
        <dbReference type="RefSeq" id="XP_065667069.1"/>
    </source>
</evidence>
<dbReference type="CDD" id="cd00054">
    <property type="entry name" value="EGF_CA"/>
    <property type="match status" value="1"/>
</dbReference>
<dbReference type="PROSITE" id="PS50835">
    <property type="entry name" value="IG_LIKE"/>
    <property type="match status" value="6"/>
</dbReference>
<dbReference type="RefSeq" id="XP_065667069.1">
    <property type="nucleotide sequence ID" value="XM_065810997.1"/>
</dbReference>